<protein>
    <submittedName>
        <fullName evidence="1">Uncharacterized protein</fullName>
    </submittedName>
</protein>
<organism evidence="1 2">
    <name type="scientific">Melopsittacus undulatus</name>
    <name type="common">Budgerigar</name>
    <name type="synonym">Psittacus undulatus</name>
    <dbReference type="NCBI Taxonomy" id="13146"/>
    <lineage>
        <taxon>Eukaryota</taxon>
        <taxon>Metazoa</taxon>
        <taxon>Chordata</taxon>
        <taxon>Craniata</taxon>
        <taxon>Vertebrata</taxon>
        <taxon>Euteleostomi</taxon>
        <taxon>Archelosauria</taxon>
        <taxon>Archosauria</taxon>
        <taxon>Dinosauria</taxon>
        <taxon>Saurischia</taxon>
        <taxon>Theropoda</taxon>
        <taxon>Coelurosauria</taxon>
        <taxon>Aves</taxon>
        <taxon>Neognathae</taxon>
        <taxon>Neoaves</taxon>
        <taxon>Telluraves</taxon>
        <taxon>Australaves</taxon>
        <taxon>Psittaciformes</taxon>
        <taxon>Psittaculidae</taxon>
        <taxon>Melopsittacus</taxon>
    </lineage>
</organism>
<accession>A0A8V5FQP2</accession>
<dbReference type="Proteomes" id="UP000694405">
    <property type="component" value="Chromosome 2"/>
</dbReference>
<reference evidence="1" key="3">
    <citation type="submission" date="2025-09" db="UniProtKB">
        <authorList>
            <consortium name="Ensembl"/>
        </authorList>
    </citation>
    <scope>IDENTIFICATION</scope>
</reference>
<sequence length="145" mass="16807">MRMWTAWCVFLCFFGASKGSVNLVLKEDDKATLTCSQNDNQYGMYWFLQQDIFHLLLKTLVMLNISSHQGLHSMSCIPCVLLLYSQQIWFQSSTRTPLSWPALILSLLRIHLYVKGTILSMILHLFQSALPLNYQLFNLHHKLIA</sequence>
<proteinExistence type="predicted"/>
<name>A0A8V5FQP2_MELUD</name>
<evidence type="ECO:0000313" key="1">
    <source>
        <dbReference type="Ensembl" id="ENSMUNP00000030052.1"/>
    </source>
</evidence>
<dbReference type="AlphaFoldDB" id="A0A8V5FQP2"/>
<reference evidence="1" key="1">
    <citation type="submission" date="2020-03" db="EMBL/GenBank/DDBJ databases">
        <title>Melopsittacus undulatus (budgerigar) genome, bMelUnd1, maternal haplotype with Z.</title>
        <authorList>
            <person name="Gedman G."/>
            <person name="Mountcastle J."/>
            <person name="Haase B."/>
            <person name="Formenti G."/>
            <person name="Wright T."/>
            <person name="Apodaca J."/>
            <person name="Pelan S."/>
            <person name="Chow W."/>
            <person name="Rhie A."/>
            <person name="Howe K."/>
            <person name="Fedrigo O."/>
            <person name="Jarvis E.D."/>
        </authorList>
    </citation>
    <scope>NUCLEOTIDE SEQUENCE [LARGE SCALE GENOMIC DNA]</scope>
</reference>
<reference evidence="1" key="2">
    <citation type="submission" date="2025-08" db="UniProtKB">
        <authorList>
            <consortium name="Ensembl"/>
        </authorList>
    </citation>
    <scope>IDENTIFICATION</scope>
</reference>
<evidence type="ECO:0000313" key="2">
    <source>
        <dbReference type="Proteomes" id="UP000694405"/>
    </source>
</evidence>
<keyword evidence="2" id="KW-1185">Reference proteome</keyword>
<dbReference type="Ensembl" id="ENSMUNT00000027228.1">
    <property type="protein sequence ID" value="ENSMUNP00000030052.1"/>
    <property type="gene ID" value="ENSMUNG00000018399.1"/>
</dbReference>